<comment type="similarity">
    <text evidence="1">Belongs to the NTE family.</text>
</comment>
<reference evidence="9" key="1">
    <citation type="journal article" date="2019" name="Int. J. Syst. Evol. Microbiol.">
        <title>The Global Catalogue of Microorganisms (GCM) 10K type strain sequencing project: providing services to taxonomists for standard genome sequencing and annotation.</title>
        <authorList>
            <consortium name="The Broad Institute Genomics Platform"/>
            <consortium name="The Broad Institute Genome Sequencing Center for Infectious Disease"/>
            <person name="Wu L."/>
            <person name="Ma J."/>
        </authorList>
    </citation>
    <scope>NUCLEOTIDE SEQUENCE [LARGE SCALE GENOMIC DNA]</scope>
    <source>
        <strain evidence="9">JCM 17759</strain>
    </source>
</reference>
<organism evidence="8 9">
    <name type="scientific">Novipirellula rosea</name>
    <dbReference type="NCBI Taxonomy" id="1031540"/>
    <lineage>
        <taxon>Bacteria</taxon>
        <taxon>Pseudomonadati</taxon>
        <taxon>Planctomycetota</taxon>
        <taxon>Planctomycetia</taxon>
        <taxon>Pirellulales</taxon>
        <taxon>Pirellulaceae</taxon>
        <taxon>Novipirellula</taxon>
    </lineage>
</organism>
<keyword evidence="2 5" id="KW-0378">Hydrolase</keyword>
<dbReference type="SUPFAM" id="SSF51206">
    <property type="entry name" value="cAMP-binding domain-like"/>
    <property type="match status" value="1"/>
</dbReference>
<sequence>MLKEILQSSQLCCGLNDVHAQQVIDACQLIAFRSGDVVFSEDDPGDSMFIVVKGRVKIETASPAGTARFIDHLDVGEHFGEISMLTGGRRAVMMTAVMDCELLELKQDAFQKLILSVPGLAANACRTLGFRLRRETHGQQRRSRPRVIGLVNQHSGTMFFAALVARALAAEGDQVCVISEEATRVATSDSSSFQSCRIPADLSGSEKSEWVRKYVLDHQRREDATLVNLSPALSVETFAAILPQCEQVWWLVTPDDLGQATYRLHTLLQAQPVLASRIYWMWLTQDAKQPPSVPEIASPLAQPDFKISLDSKPQVASRHHRQSLSRLVRHVHGTRIGLALGGGAARGLAHLGVLRALEREGIYFDLISGTSAGALVALPYAFGWEIERTIRTFKEDLTPGWFFRHLPRGNQWFMATKFWTGGWEPMLRNHFGEVQLDQLQIPLSTVAVDLVSGRQVIRDRGDAVDAVLESINLPKIARPILRDGMALVDGGIFNNVPADLLLDRGADLVVGVDVAAKLSPQFAGSTPSTPTEEMRRPGRLETLMRVNEVQDHEITALRTKAVDLMIAVDTSAFDFADFTRAPQLAEMGEIAAEKILPQFRQLLAEQKESESVGASRFTCALPRRSVAG</sequence>
<comment type="caution">
    <text evidence="8">The sequence shown here is derived from an EMBL/GenBank/DDBJ whole genome shotgun (WGS) entry which is preliminary data.</text>
</comment>
<dbReference type="PANTHER" id="PTHR14226">
    <property type="entry name" value="NEUROPATHY TARGET ESTERASE/SWISS CHEESE D.MELANOGASTER"/>
    <property type="match status" value="1"/>
</dbReference>
<evidence type="ECO:0000256" key="3">
    <source>
        <dbReference type="ARBA" id="ARBA00022963"/>
    </source>
</evidence>
<name>A0ABP8MZ60_9BACT</name>
<dbReference type="Proteomes" id="UP001500840">
    <property type="component" value="Unassembled WGS sequence"/>
</dbReference>
<feature type="domain" description="Cyclic nucleotide-binding" evidence="6">
    <location>
        <begin position="11"/>
        <end position="114"/>
    </location>
</feature>
<feature type="active site" description="Nucleophile" evidence="5">
    <location>
        <position position="371"/>
    </location>
</feature>
<feature type="active site" description="Proton acceptor" evidence="5">
    <location>
        <position position="489"/>
    </location>
</feature>
<dbReference type="InterPro" id="IPR018490">
    <property type="entry name" value="cNMP-bd_dom_sf"/>
</dbReference>
<evidence type="ECO:0000256" key="1">
    <source>
        <dbReference type="ARBA" id="ARBA00006636"/>
    </source>
</evidence>
<feature type="short sequence motif" description="GXSXG" evidence="5">
    <location>
        <begin position="369"/>
        <end position="373"/>
    </location>
</feature>
<dbReference type="InterPro" id="IPR016035">
    <property type="entry name" value="Acyl_Trfase/lysoPLipase"/>
</dbReference>
<keyword evidence="4 5" id="KW-0443">Lipid metabolism</keyword>
<evidence type="ECO:0000256" key="5">
    <source>
        <dbReference type="PROSITE-ProRule" id="PRU01161"/>
    </source>
</evidence>
<comment type="caution">
    <text evidence="5">Lacks conserved residue(s) required for the propagation of feature annotation.</text>
</comment>
<evidence type="ECO:0000256" key="2">
    <source>
        <dbReference type="ARBA" id="ARBA00022801"/>
    </source>
</evidence>
<dbReference type="Pfam" id="PF01734">
    <property type="entry name" value="Patatin"/>
    <property type="match status" value="1"/>
</dbReference>
<gene>
    <name evidence="8" type="ORF">GCM10023156_33570</name>
</gene>
<dbReference type="InterPro" id="IPR050301">
    <property type="entry name" value="NTE"/>
</dbReference>
<dbReference type="SUPFAM" id="SSF52151">
    <property type="entry name" value="FabD/lysophospholipase-like"/>
    <property type="match status" value="1"/>
</dbReference>
<dbReference type="CDD" id="cd00038">
    <property type="entry name" value="CAP_ED"/>
    <property type="match status" value="1"/>
</dbReference>
<evidence type="ECO:0008006" key="10">
    <source>
        <dbReference type="Google" id="ProtNLM"/>
    </source>
</evidence>
<proteinExistence type="inferred from homology"/>
<dbReference type="SMART" id="SM00100">
    <property type="entry name" value="cNMP"/>
    <property type="match status" value="1"/>
</dbReference>
<accession>A0ABP8MZ60</accession>
<evidence type="ECO:0000259" key="7">
    <source>
        <dbReference type="PROSITE" id="PS51635"/>
    </source>
</evidence>
<dbReference type="InterPro" id="IPR000595">
    <property type="entry name" value="cNMP-bd_dom"/>
</dbReference>
<dbReference type="PROSITE" id="PS50042">
    <property type="entry name" value="CNMP_BINDING_3"/>
    <property type="match status" value="1"/>
</dbReference>
<dbReference type="Pfam" id="PF00027">
    <property type="entry name" value="cNMP_binding"/>
    <property type="match status" value="1"/>
</dbReference>
<feature type="short sequence motif" description="DGA/G" evidence="5">
    <location>
        <begin position="489"/>
        <end position="491"/>
    </location>
</feature>
<feature type="domain" description="PNPLA" evidence="7">
    <location>
        <begin position="338"/>
        <end position="502"/>
    </location>
</feature>
<dbReference type="InterPro" id="IPR002641">
    <property type="entry name" value="PNPLA_dom"/>
</dbReference>
<protein>
    <recommendedName>
        <fullName evidence="10">NTE family protein RssA</fullName>
    </recommendedName>
</protein>
<evidence type="ECO:0000313" key="8">
    <source>
        <dbReference type="EMBL" id="GAA4457161.1"/>
    </source>
</evidence>
<dbReference type="PROSITE" id="PS51635">
    <property type="entry name" value="PNPLA"/>
    <property type="match status" value="1"/>
</dbReference>
<evidence type="ECO:0000259" key="6">
    <source>
        <dbReference type="PROSITE" id="PS50042"/>
    </source>
</evidence>
<dbReference type="InterPro" id="IPR014710">
    <property type="entry name" value="RmlC-like_jellyroll"/>
</dbReference>
<dbReference type="Gene3D" id="3.40.1090.10">
    <property type="entry name" value="Cytosolic phospholipase A2 catalytic domain"/>
    <property type="match status" value="2"/>
</dbReference>
<dbReference type="Gene3D" id="2.60.120.10">
    <property type="entry name" value="Jelly Rolls"/>
    <property type="match status" value="1"/>
</dbReference>
<evidence type="ECO:0000256" key="4">
    <source>
        <dbReference type="ARBA" id="ARBA00023098"/>
    </source>
</evidence>
<keyword evidence="3 5" id="KW-0442">Lipid degradation</keyword>
<dbReference type="PANTHER" id="PTHR14226:SF29">
    <property type="entry name" value="NEUROPATHY TARGET ESTERASE SWS"/>
    <property type="match status" value="1"/>
</dbReference>
<dbReference type="EMBL" id="BAABGA010000039">
    <property type="protein sequence ID" value="GAA4457161.1"/>
    <property type="molecule type" value="Genomic_DNA"/>
</dbReference>
<evidence type="ECO:0000313" key="9">
    <source>
        <dbReference type="Proteomes" id="UP001500840"/>
    </source>
</evidence>
<dbReference type="CDD" id="cd07205">
    <property type="entry name" value="Pat_PNPLA6_PNPLA7_NTE1_like"/>
    <property type="match status" value="1"/>
</dbReference>
<dbReference type="RefSeq" id="WP_345323847.1">
    <property type="nucleotide sequence ID" value="NZ_BAABGA010000039.1"/>
</dbReference>
<keyword evidence="9" id="KW-1185">Reference proteome</keyword>